<keyword evidence="9" id="KW-1185">Reference proteome</keyword>
<dbReference type="GO" id="GO:0000932">
    <property type="term" value="C:P-body"/>
    <property type="evidence" value="ECO:0007669"/>
    <property type="project" value="TreeGrafter"/>
</dbReference>
<feature type="compositionally biased region" description="Polar residues" evidence="6">
    <location>
        <begin position="112"/>
        <end position="130"/>
    </location>
</feature>
<protein>
    <submittedName>
        <fullName evidence="8">Varicose-related protein</fullName>
    </submittedName>
</protein>
<feature type="coiled-coil region" evidence="5">
    <location>
        <begin position="958"/>
        <end position="991"/>
    </location>
</feature>
<dbReference type="InterPro" id="IPR044938">
    <property type="entry name" value="EDC4_C_sf"/>
</dbReference>
<organism evidence="8 9">
    <name type="scientific">Gracilariopsis chorda</name>
    <dbReference type="NCBI Taxonomy" id="448386"/>
    <lineage>
        <taxon>Eukaryota</taxon>
        <taxon>Rhodophyta</taxon>
        <taxon>Florideophyceae</taxon>
        <taxon>Rhodymeniophycidae</taxon>
        <taxon>Gracilariales</taxon>
        <taxon>Gracilariaceae</taxon>
        <taxon>Gracilariopsis</taxon>
    </lineage>
</organism>
<evidence type="ECO:0000256" key="5">
    <source>
        <dbReference type="SAM" id="Coils"/>
    </source>
</evidence>
<feature type="region of interest" description="Disordered" evidence="6">
    <location>
        <begin position="26"/>
        <end position="94"/>
    </location>
</feature>
<dbReference type="PANTHER" id="PTHR15598:SF5">
    <property type="entry name" value="ENHANCER OF MRNA-DECAPPING PROTEIN 4"/>
    <property type="match status" value="1"/>
</dbReference>
<keyword evidence="4" id="KW-0677">Repeat</keyword>
<evidence type="ECO:0000256" key="2">
    <source>
        <dbReference type="ARBA" id="ARBA00022490"/>
    </source>
</evidence>
<sequence length="998" mass="109758">MVGTKPSAYLTEEARLEAQRRMLAERYGLFSDESDDGDDSARPEPNASPPPNGSAAQNGDTHQAPSSTANGRDATLPTPPHHEPTSSEAATYGENSSIQDSDLTFVMSQDDSIQDAASATANNDPENPTPLSDRASRWPGVELLDPHHSNMIRAFYQYKVEANRDAASARDLRVTQITMYPSQFLERHERKIAVNDRVITYAVGGHIRAILRNSPDSRCLLKGHDSSVADLEFLAAQETNVSVNLESEFISILGSVADDGSVYVWKIIRRDSTNSSQLQVQDAIRFEHPQHEKGKSYRRVAFRPGPNSIIAENGIGVAMLLMDGESPDLRVVELVKMNEKMMVRDKFLKARNEVVDKNGKVEGNIDSAAWLSEKIVVTSIHAFKNNGLLLVVEAGRELEYWAVTNIPPDLRSISVQLRQRIQLFSQDTSDLFCVTSVDPAEEVVIVSNVKGKSFFVLHYNRTAKAFDTVTEVPVRQPILSCSMTRNDRPQLPGALNSFPEMTPPAQSDDLGVWCVQPRGINLIHLPSADCVPRTRVQPDVFPTSAEKTISRKIEKIPQPLVSQSLPPNPINSASKGKEGVSGTSPSTSAPKRVPRSFNNVKSLNTSPSTNKQSRELLTTAGKLASQHVPMSTTTTPGMENKSSPISSTPSAVGSQAANVNTKSSSHPNASPSATTEAPASTDDVIETLLNAAKKAITAFEESAPQRSANEKVKMERLIESVTETAEANLERFVNSSMKKVLADKLVPGVSQIIAESREAIKRRAKQESKITTEHFTKVIERADISGSFSTACDEMTRQVSDAVTKSMSSKYEELIKPTVEVVNDAAEDLSASVALLRKEMVKVNPETEVGPKVVEIRPEDTRRTIEERIAVGNIDDAFMTALDSADLDLVMWLCRKFDTSTFFETHTLSQVSLLSLAQQLGQGLCDEDVELKVEWLREIMLVLEPDSEEIESSSMQTIEELTSNVTELRQKRELLDQYDGLEKKLKTLGRLITSHVNN</sequence>
<dbReference type="Proteomes" id="UP000247409">
    <property type="component" value="Unassembled WGS sequence"/>
</dbReference>
<feature type="compositionally biased region" description="Low complexity" evidence="6">
    <location>
        <begin position="667"/>
        <end position="679"/>
    </location>
</feature>
<evidence type="ECO:0000256" key="1">
    <source>
        <dbReference type="ARBA" id="ARBA00004496"/>
    </source>
</evidence>
<feature type="region of interest" description="Disordered" evidence="6">
    <location>
        <begin position="542"/>
        <end position="679"/>
    </location>
</feature>
<evidence type="ECO:0000313" key="9">
    <source>
        <dbReference type="Proteomes" id="UP000247409"/>
    </source>
</evidence>
<evidence type="ECO:0000259" key="7">
    <source>
        <dbReference type="Pfam" id="PF21289"/>
    </source>
</evidence>
<dbReference type="Gene3D" id="1.10.220.100">
    <property type="entry name" value="conserved c-terminal region of ge- 1"/>
    <property type="match status" value="1"/>
</dbReference>
<feature type="compositionally biased region" description="Polar residues" evidence="6">
    <location>
        <begin position="596"/>
        <end position="611"/>
    </location>
</feature>
<dbReference type="InterPro" id="IPR045152">
    <property type="entry name" value="EDC4-like"/>
</dbReference>
<feature type="region of interest" description="Disordered" evidence="6">
    <location>
        <begin position="112"/>
        <end position="137"/>
    </location>
</feature>
<comment type="subcellular location">
    <subcellularLocation>
        <location evidence="1">Cytoplasm</location>
    </subcellularLocation>
</comment>
<keyword evidence="5" id="KW-0175">Coiled coil</keyword>
<dbReference type="OrthoDB" id="21128at2759"/>
<feature type="domain" description="Enhancer of mRNA-decapping protein 4 C-terminal" evidence="7">
    <location>
        <begin position="865"/>
        <end position="970"/>
    </location>
</feature>
<evidence type="ECO:0000256" key="6">
    <source>
        <dbReference type="SAM" id="MobiDB-lite"/>
    </source>
</evidence>
<comment type="caution">
    <text evidence="8">The sequence shown here is derived from an EMBL/GenBank/DDBJ whole genome shotgun (WGS) entry which is preliminary data.</text>
</comment>
<evidence type="ECO:0000313" key="8">
    <source>
        <dbReference type="EMBL" id="PXF47183.1"/>
    </source>
</evidence>
<feature type="compositionally biased region" description="Polar residues" evidence="6">
    <location>
        <begin position="59"/>
        <end position="70"/>
    </location>
</feature>
<dbReference type="PANTHER" id="PTHR15598">
    <property type="entry name" value="ENHANCER OF MRNA-DECAPPING PROTEIN 4"/>
    <property type="match status" value="1"/>
</dbReference>
<gene>
    <name evidence="8" type="ORF">BWQ96_02958</name>
</gene>
<keyword evidence="2" id="KW-0963">Cytoplasm</keyword>
<name>A0A2V3IYP5_9FLOR</name>
<evidence type="ECO:0000256" key="4">
    <source>
        <dbReference type="ARBA" id="ARBA00022737"/>
    </source>
</evidence>
<reference evidence="8 9" key="1">
    <citation type="journal article" date="2018" name="Mol. Biol. Evol.">
        <title>Analysis of the draft genome of the red seaweed Gracilariopsis chorda provides insights into genome size evolution in Rhodophyta.</title>
        <authorList>
            <person name="Lee J."/>
            <person name="Yang E.C."/>
            <person name="Graf L."/>
            <person name="Yang J.H."/>
            <person name="Qiu H."/>
            <person name="Zel Zion U."/>
            <person name="Chan C.X."/>
            <person name="Stephens T.G."/>
            <person name="Weber A.P.M."/>
            <person name="Boo G.H."/>
            <person name="Boo S.M."/>
            <person name="Kim K.M."/>
            <person name="Shin Y."/>
            <person name="Jung M."/>
            <person name="Lee S.J."/>
            <person name="Yim H.S."/>
            <person name="Lee J.H."/>
            <person name="Bhattacharya D."/>
            <person name="Yoon H.S."/>
        </authorList>
    </citation>
    <scope>NUCLEOTIDE SEQUENCE [LARGE SCALE GENOMIC DNA]</scope>
    <source>
        <strain evidence="8 9">SKKU-2015</strain>
        <tissue evidence="8">Whole body</tissue>
    </source>
</reference>
<evidence type="ECO:0000256" key="3">
    <source>
        <dbReference type="ARBA" id="ARBA00022574"/>
    </source>
</evidence>
<dbReference type="GO" id="GO:0031087">
    <property type="term" value="P:deadenylation-independent decapping of nuclear-transcribed mRNA"/>
    <property type="evidence" value="ECO:0007669"/>
    <property type="project" value="InterPro"/>
</dbReference>
<dbReference type="InterPro" id="IPR049404">
    <property type="entry name" value="EDC4_C"/>
</dbReference>
<dbReference type="AlphaFoldDB" id="A0A2V3IYP5"/>
<feature type="compositionally biased region" description="Polar residues" evidence="6">
    <location>
        <begin position="560"/>
        <end position="574"/>
    </location>
</feature>
<feature type="compositionally biased region" description="Polar residues" evidence="6">
    <location>
        <begin position="628"/>
        <end position="666"/>
    </location>
</feature>
<proteinExistence type="predicted"/>
<accession>A0A2V3IYP5</accession>
<dbReference type="STRING" id="448386.A0A2V3IYP5"/>
<dbReference type="EMBL" id="NBIV01000027">
    <property type="protein sequence ID" value="PXF47183.1"/>
    <property type="molecule type" value="Genomic_DNA"/>
</dbReference>
<dbReference type="Gene3D" id="6.10.140.270">
    <property type="match status" value="1"/>
</dbReference>
<dbReference type="Pfam" id="PF21289">
    <property type="entry name" value="EDC4_C"/>
    <property type="match status" value="1"/>
</dbReference>
<keyword evidence="3" id="KW-0853">WD repeat</keyword>